<evidence type="ECO:0008006" key="4">
    <source>
        <dbReference type="Google" id="ProtNLM"/>
    </source>
</evidence>
<dbReference type="RefSeq" id="WP_094906005.1">
    <property type="nucleotide sequence ID" value="NZ_NPEZ01000001.1"/>
</dbReference>
<accession>A0A265EAQ7</accession>
<keyword evidence="1" id="KW-0472">Membrane</keyword>
<feature type="transmembrane region" description="Helical" evidence="1">
    <location>
        <begin position="257"/>
        <end position="278"/>
    </location>
</feature>
<dbReference type="Proteomes" id="UP000216682">
    <property type="component" value="Unassembled WGS sequence"/>
</dbReference>
<feature type="transmembrane region" description="Helical" evidence="1">
    <location>
        <begin position="342"/>
        <end position="360"/>
    </location>
</feature>
<feature type="transmembrane region" description="Helical" evidence="1">
    <location>
        <begin position="159"/>
        <end position="177"/>
    </location>
</feature>
<keyword evidence="1" id="KW-1133">Transmembrane helix</keyword>
<dbReference type="AlphaFoldDB" id="A0A265EAQ7"/>
<sequence>MLYIWIVTLIYMLLGNALDAHATDTTYLTVTFICITAILLSFALMVGYTEFFLIIFASFLARLGLLLMDLYRPDIFEIPHSGTDTENFYATGLLVADDLSLLGESIYGGTYSQMLGLLFNVYGDDRLFVQYLNIMLAITAILIVIKIFRMIGVPHRAQLILVLLMAFFPHSLIFSSILLRESIISLLVVLSLYFFVRWFTYKERSGAIMSVVLLLTAAAFHSAIIGVLLGYLFGFIFYKHDKQSFRFTVTSVVPFSIFGLLMTYILVFPGIVMGLPLFNKFQQVMDNNETLYGAITASRGDTAYLTGLEVNNLFQVALFSPIKVIYFISSPMPWDVRNFEDMVSFFLDGAFYLLTLILFIRNFETIRRRPLLGILLLGIMAGWLIFGLGISNAGTALRHRFKFFYIIIVALGVLMSKGRK</sequence>
<feature type="transmembrane region" description="Helical" evidence="1">
    <location>
        <begin position="183"/>
        <end position="200"/>
    </location>
</feature>
<protein>
    <recommendedName>
        <fullName evidence="4">Glycosyltransferase RgtA/B/C/D-like domain-containing protein</fullName>
    </recommendedName>
</protein>
<comment type="caution">
    <text evidence="2">The sequence shown here is derived from an EMBL/GenBank/DDBJ whole genome shotgun (WGS) entry which is preliminary data.</text>
</comment>
<feature type="transmembrane region" description="Helical" evidence="1">
    <location>
        <begin position="128"/>
        <end position="147"/>
    </location>
</feature>
<organism evidence="2 3">
    <name type="scientific">Salinicoccus roseus</name>
    <dbReference type="NCBI Taxonomy" id="45670"/>
    <lineage>
        <taxon>Bacteria</taxon>
        <taxon>Bacillati</taxon>
        <taxon>Bacillota</taxon>
        <taxon>Bacilli</taxon>
        <taxon>Bacillales</taxon>
        <taxon>Staphylococcaceae</taxon>
        <taxon>Salinicoccus</taxon>
    </lineage>
</organism>
<gene>
    <name evidence="2" type="ORF">CFN03_04900</name>
</gene>
<reference evidence="2 3" key="1">
    <citation type="submission" date="2017-07" db="EMBL/GenBank/DDBJ databases">
        <title>Shotgun whole genome sequences of three halophilic bacterial isolates.</title>
        <authorList>
            <person name="Pozzo T."/>
            <person name="Higdon S.M."/>
            <person name="Quillaguaman J."/>
        </authorList>
    </citation>
    <scope>NUCLEOTIDE SEQUENCE [LARGE SCALE GENOMIC DNA]</scope>
    <source>
        <strain evidence="2 3">BU-1</strain>
    </source>
</reference>
<name>A0A265EAQ7_9STAP</name>
<keyword evidence="1" id="KW-0812">Transmembrane</keyword>
<evidence type="ECO:0000313" key="2">
    <source>
        <dbReference type="EMBL" id="OZT78620.1"/>
    </source>
</evidence>
<dbReference type="EMBL" id="NPEZ01000001">
    <property type="protein sequence ID" value="OZT78620.1"/>
    <property type="molecule type" value="Genomic_DNA"/>
</dbReference>
<feature type="transmembrane region" description="Helical" evidence="1">
    <location>
        <begin position="399"/>
        <end position="416"/>
    </location>
</feature>
<evidence type="ECO:0000313" key="3">
    <source>
        <dbReference type="Proteomes" id="UP000216682"/>
    </source>
</evidence>
<proteinExistence type="predicted"/>
<feature type="transmembrane region" description="Helical" evidence="1">
    <location>
        <begin position="372"/>
        <end position="393"/>
    </location>
</feature>
<evidence type="ECO:0000256" key="1">
    <source>
        <dbReference type="SAM" id="Phobius"/>
    </source>
</evidence>
<feature type="transmembrane region" description="Helical" evidence="1">
    <location>
        <begin position="212"/>
        <end position="237"/>
    </location>
</feature>